<evidence type="ECO:0000313" key="1">
    <source>
        <dbReference type="EMBL" id="TYQ01656.1"/>
    </source>
</evidence>
<sequence length="43" mass="5088">MRDALVGQNMMYHRHPNQHIICIFRDPAAMDIYATKLYSEAHQ</sequence>
<proteinExistence type="predicted"/>
<name>A0A652YJR2_NOCGL</name>
<accession>A0A652YJR2</accession>
<reference evidence="1" key="1">
    <citation type="submission" date="2019-07" db="EMBL/GenBank/DDBJ databases">
        <title>Genomic Encyclopedia of Type Strains, Phase IV (KMG-IV): sequencing the most valuable type-strain genomes for metagenomic binning, comparative biology and taxonomic classification.</title>
        <authorList>
            <person name="Goeker M."/>
        </authorList>
    </citation>
    <scope>NUCLEOTIDE SEQUENCE</scope>
    <source>
        <strain evidence="1">DSM 44596</strain>
    </source>
</reference>
<protein>
    <submittedName>
        <fullName evidence="1">Uncharacterized protein</fullName>
    </submittedName>
</protein>
<gene>
    <name evidence="1" type="ORF">FNL38_10771</name>
</gene>
<dbReference type="AlphaFoldDB" id="A0A652YJR2"/>
<organism evidence="1">
    <name type="scientific">Nocardia globerula</name>
    <dbReference type="NCBI Taxonomy" id="1818"/>
    <lineage>
        <taxon>Bacteria</taxon>
        <taxon>Bacillati</taxon>
        <taxon>Actinomycetota</taxon>
        <taxon>Actinomycetes</taxon>
        <taxon>Mycobacteriales</taxon>
        <taxon>Nocardiaceae</taxon>
        <taxon>Nocardia</taxon>
    </lineage>
</organism>
<dbReference type="EMBL" id="VNIQ01000007">
    <property type="protein sequence ID" value="TYQ01656.1"/>
    <property type="molecule type" value="Genomic_DNA"/>
</dbReference>
<comment type="caution">
    <text evidence="1">The sequence shown here is derived from an EMBL/GenBank/DDBJ whole genome shotgun (WGS) entry which is preliminary data.</text>
</comment>